<dbReference type="InterPro" id="IPR029069">
    <property type="entry name" value="HotDog_dom_sf"/>
</dbReference>
<gene>
    <name evidence="3" type="ORF">HWQ56_08735</name>
</gene>
<keyword evidence="4" id="KW-1185">Reference proteome</keyword>
<name>A0A7D5H4S5_9PSED</name>
<protein>
    <submittedName>
        <fullName evidence="3">PaaI family thioesterase</fullName>
    </submittedName>
</protein>
<dbReference type="AlphaFoldDB" id="A0A7D5H4S5"/>
<feature type="domain" description="Thioesterase" evidence="2">
    <location>
        <begin position="52"/>
        <end position="127"/>
    </location>
</feature>
<dbReference type="PANTHER" id="PTHR43240">
    <property type="entry name" value="1,4-DIHYDROXY-2-NAPHTHOYL-COA THIOESTERASE 1"/>
    <property type="match status" value="1"/>
</dbReference>
<dbReference type="KEGG" id="pez:HWQ56_08735"/>
<accession>A0A7D5H4S5</accession>
<evidence type="ECO:0000313" key="4">
    <source>
        <dbReference type="Proteomes" id="UP000509568"/>
    </source>
</evidence>
<dbReference type="CDD" id="cd03443">
    <property type="entry name" value="PaaI_thioesterase"/>
    <property type="match status" value="1"/>
</dbReference>
<dbReference type="NCBIfam" id="TIGR00369">
    <property type="entry name" value="unchar_dom_1"/>
    <property type="match status" value="1"/>
</dbReference>
<evidence type="ECO:0000256" key="1">
    <source>
        <dbReference type="ARBA" id="ARBA00022801"/>
    </source>
</evidence>
<dbReference type="EMBL" id="CP056030">
    <property type="protein sequence ID" value="QKZ03863.1"/>
    <property type="molecule type" value="Genomic_DNA"/>
</dbReference>
<evidence type="ECO:0000313" key="3">
    <source>
        <dbReference type="EMBL" id="QKZ03863.1"/>
    </source>
</evidence>
<proteinExistence type="predicted"/>
<dbReference type="GO" id="GO:0061522">
    <property type="term" value="F:1,4-dihydroxy-2-naphthoyl-CoA thioesterase activity"/>
    <property type="evidence" value="ECO:0007669"/>
    <property type="project" value="TreeGrafter"/>
</dbReference>
<dbReference type="InterPro" id="IPR003736">
    <property type="entry name" value="PAAI_dom"/>
</dbReference>
<dbReference type="RefSeq" id="WP_176570230.1">
    <property type="nucleotide sequence ID" value="NZ_CP056030.1"/>
</dbReference>
<reference evidence="3 4" key="1">
    <citation type="submission" date="2020-06" db="EMBL/GenBank/DDBJ databases">
        <title>Pseudomonas eucalypticola sp. nov., an endophyte of Eucalyptus dunnii leaves with biocontrol ability of eucalyptus leaf blight.</title>
        <authorList>
            <person name="Liu Y."/>
            <person name="Song Z."/>
            <person name="Zeng H."/>
            <person name="Lu M."/>
            <person name="Wang X."/>
            <person name="Lian X."/>
            <person name="Zhang Q."/>
        </authorList>
    </citation>
    <scope>NUCLEOTIDE SEQUENCE [LARGE SCALE GENOMIC DNA]</scope>
    <source>
        <strain evidence="3 4">NP-1</strain>
    </source>
</reference>
<dbReference type="Proteomes" id="UP000509568">
    <property type="component" value="Chromosome"/>
</dbReference>
<dbReference type="PANTHER" id="PTHR43240:SF7">
    <property type="entry name" value="BLR7284 PROTEIN"/>
    <property type="match status" value="1"/>
</dbReference>
<sequence length="159" mass="16773">MTETPLLQQARRFLAALPHCQAIGLSVTAIDARGVTLTLPYSAAIVGNPFTGVIHGGAVTTLMDTTCGIATLCVLPVFEVCPTLDLRIDYIHPAQAHKAIHGHAQCYRVTRDVIFTRGFAYQDDPEQPIAQVMGTFMRLGAGIKGGAAFAGALAQGGQP</sequence>
<dbReference type="Pfam" id="PF03061">
    <property type="entry name" value="4HBT"/>
    <property type="match status" value="1"/>
</dbReference>
<dbReference type="SUPFAM" id="SSF54637">
    <property type="entry name" value="Thioesterase/thiol ester dehydrase-isomerase"/>
    <property type="match status" value="1"/>
</dbReference>
<organism evidence="3 4">
    <name type="scientific">Pseudomonas eucalypticola</name>
    <dbReference type="NCBI Taxonomy" id="2599595"/>
    <lineage>
        <taxon>Bacteria</taxon>
        <taxon>Pseudomonadati</taxon>
        <taxon>Pseudomonadota</taxon>
        <taxon>Gammaproteobacteria</taxon>
        <taxon>Pseudomonadales</taxon>
        <taxon>Pseudomonadaceae</taxon>
        <taxon>Pseudomonas</taxon>
    </lineage>
</organism>
<dbReference type="Gene3D" id="3.10.129.10">
    <property type="entry name" value="Hotdog Thioesterase"/>
    <property type="match status" value="1"/>
</dbReference>
<evidence type="ECO:0000259" key="2">
    <source>
        <dbReference type="Pfam" id="PF03061"/>
    </source>
</evidence>
<keyword evidence="1" id="KW-0378">Hydrolase</keyword>
<dbReference type="GO" id="GO:0005829">
    <property type="term" value="C:cytosol"/>
    <property type="evidence" value="ECO:0007669"/>
    <property type="project" value="TreeGrafter"/>
</dbReference>
<dbReference type="InterPro" id="IPR006683">
    <property type="entry name" value="Thioestr_dom"/>
</dbReference>